<dbReference type="InterPro" id="IPR013611">
    <property type="entry name" value="Transp-assoc_OB_typ2"/>
</dbReference>
<dbReference type="PANTHER" id="PTHR42781">
    <property type="entry name" value="SPERMIDINE/PUTRESCINE IMPORT ATP-BINDING PROTEIN POTA"/>
    <property type="match status" value="1"/>
</dbReference>
<dbReference type="Gene3D" id="2.40.50.100">
    <property type="match status" value="1"/>
</dbReference>
<proteinExistence type="inferred from homology"/>
<dbReference type="InterPro" id="IPR003439">
    <property type="entry name" value="ABC_transporter-like_ATP-bd"/>
</dbReference>
<keyword evidence="3" id="KW-0813">Transport</keyword>
<evidence type="ECO:0000256" key="2">
    <source>
        <dbReference type="ARBA" id="ARBA00005417"/>
    </source>
</evidence>
<dbReference type="AlphaFoldDB" id="A0A1S7U4H4"/>
<dbReference type="SUPFAM" id="SSF52540">
    <property type="entry name" value="P-loop containing nucleoside triphosphate hydrolases"/>
    <property type="match status" value="1"/>
</dbReference>
<evidence type="ECO:0000256" key="3">
    <source>
        <dbReference type="ARBA" id="ARBA00022448"/>
    </source>
</evidence>
<gene>
    <name evidence="7" type="primary">fbpC</name>
    <name evidence="7" type="ORF">AGR7A_Lc180068</name>
</gene>
<name>A0A1S7U4H4_9HYPH</name>
<reference evidence="7" key="1">
    <citation type="submission" date="2016-01" db="EMBL/GenBank/DDBJ databases">
        <authorList>
            <person name="Regsiter A."/>
            <person name="william w."/>
        </authorList>
    </citation>
    <scope>NUCLEOTIDE SEQUENCE</scope>
    <source>
        <strain evidence="7">NCPPB 1641</strain>
    </source>
</reference>
<comment type="similarity">
    <text evidence="2">Belongs to the ABC transporter superfamily.</text>
</comment>
<dbReference type="PROSITE" id="PS50893">
    <property type="entry name" value="ABC_TRANSPORTER_2"/>
    <property type="match status" value="1"/>
</dbReference>
<dbReference type="PROSITE" id="PS00211">
    <property type="entry name" value="ABC_TRANSPORTER_1"/>
    <property type="match status" value="1"/>
</dbReference>
<dbReference type="GO" id="GO:0140359">
    <property type="term" value="F:ABC-type transporter activity"/>
    <property type="evidence" value="ECO:0007669"/>
    <property type="project" value="UniProtKB-ARBA"/>
</dbReference>
<evidence type="ECO:0000313" key="8">
    <source>
        <dbReference type="Proteomes" id="UP000192140"/>
    </source>
</evidence>
<dbReference type="InterPro" id="IPR008995">
    <property type="entry name" value="Mo/tungstate-bd_C_term_dom"/>
</dbReference>
<dbReference type="Pfam" id="PF08402">
    <property type="entry name" value="TOBE_2"/>
    <property type="match status" value="1"/>
</dbReference>
<evidence type="ECO:0000259" key="6">
    <source>
        <dbReference type="PROSITE" id="PS50893"/>
    </source>
</evidence>
<dbReference type="Proteomes" id="UP000192140">
    <property type="component" value="Unassembled WGS sequence"/>
</dbReference>
<evidence type="ECO:0000313" key="7">
    <source>
        <dbReference type="EMBL" id="CVI61417.1"/>
    </source>
</evidence>
<protein>
    <submittedName>
        <fullName evidence="7">Fe(3+) ions import ATP-binding protein FbpC</fullName>
        <ecNumber evidence="7">3.6.3.30</ecNumber>
    </submittedName>
</protein>
<dbReference type="Pfam" id="PF00005">
    <property type="entry name" value="ABC_tran"/>
    <property type="match status" value="1"/>
</dbReference>
<keyword evidence="5 7" id="KW-0067">ATP-binding</keyword>
<dbReference type="SMART" id="SM00382">
    <property type="entry name" value="AAA"/>
    <property type="match status" value="1"/>
</dbReference>
<accession>A0A1S7U4H4</accession>
<dbReference type="GO" id="GO:0016887">
    <property type="term" value="F:ATP hydrolysis activity"/>
    <property type="evidence" value="ECO:0007669"/>
    <property type="project" value="InterPro"/>
</dbReference>
<feature type="domain" description="ABC transporter" evidence="6">
    <location>
        <begin position="27"/>
        <end position="259"/>
    </location>
</feature>
<dbReference type="EC" id="3.6.3.30" evidence="7"/>
<dbReference type="InterPro" id="IPR050093">
    <property type="entry name" value="ABC_SmlMolc_Importer"/>
</dbReference>
<dbReference type="InterPro" id="IPR003593">
    <property type="entry name" value="AAA+_ATPase"/>
</dbReference>
<keyword evidence="8" id="KW-1185">Reference proteome</keyword>
<dbReference type="SUPFAM" id="SSF50331">
    <property type="entry name" value="MOP-like"/>
    <property type="match status" value="1"/>
</dbReference>
<keyword evidence="4" id="KW-0547">Nucleotide-binding</keyword>
<sequence>MDTADQPRSHRGELRQEAEDAMADHHVEIDNLVKTYPGALKPSVDHVSLSLPRGEMLALLGPSGCGKTTILRMIAGLIPVTSGEIRLDGRDISATPVHRRNMGMVFQAYALFPHMNVAENIAFGLEMRGIAKSERKERVAKALDLVKLSGFGERRVSQLSGGQQQRAAIARSLVIEPALLLFDEPLSNLDAKLRDEMRDEIRDIQNRTGVTSIFVTHDQDEALSMADRLAVMSEGRLEQIGTPREIFDRPKTDFVASFIGAGSFLTGTVVAPGRAEIPGLGFLHFSGVVPVGQKARFLVRPHRFLLGDGVNAFSGIVEHVTYRGQMLTLGVRAGDHRLQADLPTHAAALPEKGERVTLSVAPEDVTLIGEAA</sequence>
<evidence type="ECO:0000256" key="5">
    <source>
        <dbReference type="ARBA" id="ARBA00022840"/>
    </source>
</evidence>
<dbReference type="InterPro" id="IPR017871">
    <property type="entry name" value="ABC_transporter-like_CS"/>
</dbReference>
<keyword evidence="7" id="KW-0378">Hydrolase</keyword>
<dbReference type="GO" id="GO:0005524">
    <property type="term" value="F:ATP binding"/>
    <property type="evidence" value="ECO:0007669"/>
    <property type="project" value="UniProtKB-KW"/>
</dbReference>
<comment type="caution">
    <text evidence="7">The sequence shown here is derived from an EMBL/GenBank/DDBJ whole genome shotgun (WGS) entry which is preliminary data.</text>
</comment>
<dbReference type="FunFam" id="3.40.50.300:FF:000042">
    <property type="entry name" value="Maltose/maltodextrin ABC transporter, ATP-binding protein"/>
    <property type="match status" value="1"/>
</dbReference>
<dbReference type="EMBL" id="FCNP01000039">
    <property type="protein sequence ID" value="CVI61417.1"/>
    <property type="molecule type" value="Genomic_DNA"/>
</dbReference>
<dbReference type="GO" id="GO:0043190">
    <property type="term" value="C:ATP-binding cassette (ABC) transporter complex"/>
    <property type="evidence" value="ECO:0007669"/>
    <property type="project" value="InterPro"/>
</dbReference>
<dbReference type="PANTHER" id="PTHR42781:SF4">
    <property type="entry name" value="SPERMIDINE_PUTRESCINE IMPORT ATP-BINDING PROTEIN POTA"/>
    <property type="match status" value="1"/>
</dbReference>
<evidence type="ECO:0000256" key="1">
    <source>
        <dbReference type="ARBA" id="ARBA00004417"/>
    </source>
</evidence>
<evidence type="ECO:0000256" key="4">
    <source>
        <dbReference type="ARBA" id="ARBA00022741"/>
    </source>
</evidence>
<dbReference type="Gene3D" id="3.40.50.300">
    <property type="entry name" value="P-loop containing nucleotide triphosphate hydrolases"/>
    <property type="match status" value="1"/>
</dbReference>
<comment type="subcellular location">
    <subcellularLocation>
        <location evidence="1">Cell inner membrane</location>
        <topology evidence="1">Peripheral membrane protein</topology>
    </subcellularLocation>
</comment>
<dbReference type="InterPro" id="IPR027417">
    <property type="entry name" value="P-loop_NTPase"/>
</dbReference>
<organism evidence="7 8">
    <name type="scientific">Agrobacterium deltaense NCPPB 1641</name>
    <dbReference type="NCBI Taxonomy" id="1183425"/>
    <lineage>
        <taxon>Bacteria</taxon>
        <taxon>Pseudomonadati</taxon>
        <taxon>Pseudomonadota</taxon>
        <taxon>Alphaproteobacteria</taxon>
        <taxon>Hyphomicrobiales</taxon>
        <taxon>Rhizobiaceae</taxon>
        <taxon>Rhizobium/Agrobacterium group</taxon>
        <taxon>Agrobacterium</taxon>
    </lineage>
</organism>